<evidence type="ECO:0000256" key="3">
    <source>
        <dbReference type="ARBA" id="ARBA00022692"/>
    </source>
</evidence>
<evidence type="ECO:0000256" key="1">
    <source>
        <dbReference type="ARBA" id="ARBA00004141"/>
    </source>
</evidence>
<evidence type="ECO:0000313" key="8">
    <source>
        <dbReference type="Proteomes" id="UP000008068"/>
    </source>
</evidence>
<feature type="transmembrane region" description="Helical" evidence="6">
    <location>
        <begin position="85"/>
        <end position="105"/>
    </location>
</feature>
<keyword evidence="5 6" id="KW-0472">Membrane</keyword>
<gene>
    <name evidence="7" type="ORF">CAEBREN_18592</name>
</gene>
<reference evidence="8" key="1">
    <citation type="submission" date="2011-07" db="EMBL/GenBank/DDBJ databases">
        <authorList>
            <consortium name="Caenorhabditis brenneri Sequencing and Analysis Consortium"/>
            <person name="Wilson R.K."/>
        </authorList>
    </citation>
    <scope>NUCLEOTIDE SEQUENCE [LARGE SCALE GENOMIC DNA]</scope>
    <source>
        <strain evidence="8">PB2801</strain>
    </source>
</reference>
<sequence length="268" mass="30951">MVFSRLRYEHYLFSATQFGIRLRNFETTTQFLVFLEEIVPNTLTISRFMLLVFFHIQNASLIALSVHRVTSVYSMSSDKFWKHGYIMSFLLCLLLPFGIYAWNFLTDSVPTKISIVNREIKYNTNQVKLSILADYTMMTATFYFILTLGLGIAALNKLVQRRRKTKSSGKPHGRKMKRMIIVQCVLNSGNLLLLIGVGLAYHICDYATVLEVQMFLVLFTSDLVILSMPYLLLKFDFNVRCLFGLKKTTVLKTSSMYSIRKSTNYVIN</sequence>
<dbReference type="GO" id="GO:0004888">
    <property type="term" value="F:transmembrane signaling receptor activity"/>
    <property type="evidence" value="ECO:0007669"/>
    <property type="project" value="InterPro"/>
</dbReference>
<evidence type="ECO:0000313" key="7">
    <source>
        <dbReference type="EMBL" id="EGT58178.1"/>
    </source>
</evidence>
<dbReference type="OMA" id="AYHICDY"/>
<dbReference type="AlphaFoldDB" id="G0ND72"/>
<accession>G0ND72</accession>
<name>G0ND72_CAEBE</name>
<evidence type="ECO:0000256" key="4">
    <source>
        <dbReference type="ARBA" id="ARBA00022989"/>
    </source>
</evidence>
<evidence type="ECO:0000256" key="2">
    <source>
        <dbReference type="ARBA" id="ARBA00005692"/>
    </source>
</evidence>
<dbReference type="InterPro" id="IPR052880">
    <property type="entry name" value="NRL-Serpentine_Class_Gamma"/>
</dbReference>
<dbReference type="InParanoid" id="G0ND72"/>
<dbReference type="GO" id="GO:0016020">
    <property type="term" value="C:membrane"/>
    <property type="evidence" value="ECO:0007669"/>
    <property type="project" value="UniProtKB-SubCell"/>
</dbReference>
<dbReference type="GO" id="GO:0007606">
    <property type="term" value="P:sensory perception of chemical stimulus"/>
    <property type="evidence" value="ECO:0007669"/>
    <property type="project" value="UniProtKB-UniRule"/>
</dbReference>
<dbReference type="EMBL" id="GL379866">
    <property type="protein sequence ID" value="EGT58178.1"/>
    <property type="molecule type" value="Genomic_DNA"/>
</dbReference>
<dbReference type="PANTHER" id="PTHR31114">
    <property type="entry name" value="SERPENTINE RECEPTOR CLASS GAMMA"/>
    <property type="match status" value="1"/>
</dbReference>
<keyword evidence="3 6" id="KW-0812">Transmembrane</keyword>
<dbReference type="PANTHER" id="PTHR31114:SF3">
    <property type="entry name" value="SERPENTINE RECEPTOR CLASS GAMMA-RELATED"/>
    <property type="match status" value="1"/>
</dbReference>
<dbReference type="OrthoDB" id="5785148at2759"/>
<proteinExistence type="inferred from homology"/>
<evidence type="ECO:0000256" key="5">
    <source>
        <dbReference type="ARBA" id="ARBA00023136"/>
    </source>
</evidence>
<organism evidence="8">
    <name type="scientific">Caenorhabditis brenneri</name>
    <name type="common">Nematode worm</name>
    <dbReference type="NCBI Taxonomy" id="135651"/>
    <lineage>
        <taxon>Eukaryota</taxon>
        <taxon>Metazoa</taxon>
        <taxon>Ecdysozoa</taxon>
        <taxon>Nematoda</taxon>
        <taxon>Chromadorea</taxon>
        <taxon>Rhabditida</taxon>
        <taxon>Rhabditina</taxon>
        <taxon>Rhabditomorpha</taxon>
        <taxon>Rhabditoidea</taxon>
        <taxon>Rhabditidae</taxon>
        <taxon>Peloderinae</taxon>
        <taxon>Caenorhabditis</taxon>
    </lineage>
</organism>
<dbReference type="InterPro" id="IPR000609">
    <property type="entry name" value="7TM_GPCR_serpentine_rcpt_Srg"/>
</dbReference>
<protein>
    <recommendedName>
        <fullName evidence="6">Serpentine receptor class gamma</fullName>
    </recommendedName>
</protein>
<evidence type="ECO:0000256" key="6">
    <source>
        <dbReference type="RuleBase" id="RU280813"/>
    </source>
</evidence>
<feature type="transmembrane region" description="Helical" evidence="6">
    <location>
        <begin position="140"/>
        <end position="159"/>
    </location>
</feature>
<keyword evidence="4 6" id="KW-1133">Transmembrane helix</keyword>
<dbReference type="Proteomes" id="UP000008068">
    <property type="component" value="Unassembled WGS sequence"/>
</dbReference>
<dbReference type="HOGENOM" id="CLU_076972_0_0_1"/>
<feature type="transmembrane region" description="Helical" evidence="6">
    <location>
        <begin position="180"/>
        <end position="203"/>
    </location>
</feature>
<comment type="similarity">
    <text evidence="2 6">Belongs to the nematode receptor-like protein srg family.</text>
</comment>
<comment type="subcellular location">
    <subcellularLocation>
        <location evidence="1">Membrane</location>
        <topology evidence="1">Multi-pass membrane protein</topology>
    </subcellularLocation>
</comment>
<keyword evidence="8" id="KW-1185">Reference proteome</keyword>
<feature type="transmembrane region" description="Helical" evidence="6">
    <location>
        <begin position="215"/>
        <end position="233"/>
    </location>
</feature>
<comment type="caution">
    <text evidence="6">Lacks conserved residue(s) required for the propagation of feature annotation.</text>
</comment>
<dbReference type="Pfam" id="PF02118">
    <property type="entry name" value="Srg"/>
    <property type="match status" value="1"/>
</dbReference>